<dbReference type="EMBL" id="LFYR01000113">
    <property type="protein sequence ID" value="KMZ75753.1"/>
    <property type="molecule type" value="Genomic_DNA"/>
</dbReference>
<dbReference type="STRING" id="29655.A0A0K9Q395"/>
<protein>
    <submittedName>
        <fullName evidence="8">Amino acid transporter</fullName>
    </submittedName>
</protein>
<feature type="transmembrane region" description="Helical" evidence="6">
    <location>
        <begin position="340"/>
        <end position="361"/>
    </location>
</feature>
<comment type="caution">
    <text evidence="8">The sequence shown here is derived from an EMBL/GenBank/DDBJ whole genome shotgun (WGS) entry which is preliminary data.</text>
</comment>
<dbReference type="OMA" id="KYIFIRM"/>
<dbReference type="Proteomes" id="UP000036987">
    <property type="component" value="Unassembled WGS sequence"/>
</dbReference>
<feature type="transmembrane region" description="Helical" evidence="6">
    <location>
        <begin position="124"/>
        <end position="145"/>
    </location>
</feature>
<dbReference type="PANTHER" id="PTHR22950:SF698">
    <property type="entry name" value="AMINO ACID TRANSPORTER TRANSMEMBRANE DOMAIN-CONTAINING PROTEIN"/>
    <property type="match status" value="1"/>
</dbReference>
<keyword evidence="2 6" id="KW-0812">Transmembrane</keyword>
<feature type="transmembrane region" description="Helical" evidence="6">
    <location>
        <begin position="232"/>
        <end position="256"/>
    </location>
</feature>
<dbReference type="AlphaFoldDB" id="A0A0K9Q395"/>
<evidence type="ECO:0000313" key="9">
    <source>
        <dbReference type="Proteomes" id="UP000036987"/>
    </source>
</evidence>
<feature type="transmembrane region" description="Helical" evidence="6">
    <location>
        <begin position="157"/>
        <end position="179"/>
    </location>
</feature>
<feature type="transmembrane region" description="Helical" evidence="6">
    <location>
        <begin position="84"/>
        <end position="104"/>
    </location>
</feature>
<sequence>MEESPIFSSKQGVTFLRTVFNGLNTLAGLGILSVPYALAVGGWLTLSLFILIAVICFYTGILLKRCMDSNSFIRTYPDIGELAFGLKGKILVATFMYLELYLVSIEFLVLEGDNLAKLFPFKSWNLFGLMKIGGKQGFVLIAAFIVLPTTWMRNMSVLAYVSFGGVLSSLILVVCIIWSGVDDGVGFNERGTLLDWNGIPTALSLFVFCYSGHAVFPTIYTSMRDKSQFSKMMVICFTLGTMCFSTVAITGYMMYGQNVNSQITLSLPTEKISSKIAIYTTIITPLTKYALLITPVANALEEMFGVSKNRTVSLLLRTLLVISTTIAALILPFFGYLSALTGSFLSTTASVLLPCICYLKISKDPKTKFGFEKFIIVVIIMFGVCVAIMGTYISGRQLITSL</sequence>
<accession>A0A0K9Q395</accession>
<evidence type="ECO:0000259" key="7">
    <source>
        <dbReference type="Pfam" id="PF01490"/>
    </source>
</evidence>
<reference evidence="9" key="1">
    <citation type="journal article" date="2016" name="Nature">
        <title>The genome of the seagrass Zostera marina reveals angiosperm adaptation to the sea.</title>
        <authorList>
            <person name="Olsen J.L."/>
            <person name="Rouze P."/>
            <person name="Verhelst B."/>
            <person name="Lin Y.-C."/>
            <person name="Bayer T."/>
            <person name="Collen J."/>
            <person name="Dattolo E."/>
            <person name="De Paoli E."/>
            <person name="Dittami S."/>
            <person name="Maumus F."/>
            <person name="Michel G."/>
            <person name="Kersting A."/>
            <person name="Lauritano C."/>
            <person name="Lohaus R."/>
            <person name="Toepel M."/>
            <person name="Tonon T."/>
            <person name="Vanneste K."/>
            <person name="Amirebrahimi M."/>
            <person name="Brakel J."/>
            <person name="Bostroem C."/>
            <person name="Chovatia M."/>
            <person name="Grimwood J."/>
            <person name="Jenkins J.W."/>
            <person name="Jueterbock A."/>
            <person name="Mraz A."/>
            <person name="Stam W.T."/>
            <person name="Tice H."/>
            <person name="Bornberg-Bauer E."/>
            <person name="Green P.J."/>
            <person name="Pearson G.A."/>
            <person name="Procaccini G."/>
            <person name="Duarte C.M."/>
            <person name="Schmutz J."/>
            <person name="Reusch T.B.H."/>
            <person name="Van de Peer Y."/>
        </authorList>
    </citation>
    <scope>NUCLEOTIDE SEQUENCE [LARGE SCALE GENOMIC DNA]</scope>
    <source>
        <strain evidence="9">cv. Finnish</strain>
    </source>
</reference>
<name>A0A0K9Q395_ZOSMR</name>
<feature type="transmembrane region" description="Helical" evidence="6">
    <location>
        <begin position="40"/>
        <end position="63"/>
    </location>
</feature>
<evidence type="ECO:0000256" key="2">
    <source>
        <dbReference type="ARBA" id="ARBA00022692"/>
    </source>
</evidence>
<keyword evidence="4 6" id="KW-1133">Transmembrane helix</keyword>
<proteinExistence type="predicted"/>
<dbReference type="OrthoDB" id="655540at2759"/>
<dbReference type="GO" id="GO:0003333">
    <property type="term" value="P:amino acid transmembrane transport"/>
    <property type="evidence" value="ECO:0000318"/>
    <property type="project" value="GO_Central"/>
</dbReference>
<dbReference type="GO" id="GO:0016020">
    <property type="term" value="C:membrane"/>
    <property type="evidence" value="ECO:0000318"/>
    <property type="project" value="GO_Central"/>
</dbReference>
<feature type="transmembrane region" description="Helical" evidence="6">
    <location>
        <begin position="373"/>
        <end position="393"/>
    </location>
</feature>
<feature type="domain" description="Amino acid transporter transmembrane" evidence="7">
    <location>
        <begin position="13"/>
        <end position="393"/>
    </location>
</feature>
<keyword evidence="9" id="KW-1185">Reference proteome</keyword>
<dbReference type="GO" id="GO:0031090">
    <property type="term" value="C:organelle membrane"/>
    <property type="evidence" value="ECO:0007669"/>
    <property type="project" value="UniProtKB-ARBA"/>
</dbReference>
<dbReference type="Pfam" id="PF01490">
    <property type="entry name" value="Aa_trans"/>
    <property type="match status" value="1"/>
</dbReference>
<evidence type="ECO:0000256" key="5">
    <source>
        <dbReference type="ARBA" id="ARBA00023136"/>
    </source>
</evidence>
<feature type="transmembrane region" description="Helical" evidence="6">
    <location>
        <begin position="12"/>
        <end position="34"/>
    </location>
</feature>
<dbReference type="InterPro" id="IPR013057">
    <property type="entry name" value="AA_transpt_TM"/>
</dbReference>
<organism evidence="8 9">
    <name type="scientific">Zostera marina</name>
    <name type="common">Eelgrass</name>
    <dbReference type="NCBI Taxonomy" id="29655"/>
    <lineage>
        <taxon>Eukaryota</taxon>
        <taxon>Viridiplantae</taxon>
        <taxon>Streptophyta</taxon>
        <taxon>Embryophyta</taxon>
        <taxon>Tracheophyta</taxon>
        <taxon>Spermatophyta</taxon>
        <taxon>Magnoliopsida</taxon>
        <taxon>Liliopsida</taxon>
        <taxon>Zosteraceae</taxon>
        <taxon>Zostera</taxon>
    </lineage>
</organism>
<keyword evidence="5 6" id="KW-0472">Membrane</keyword>
<evidence type="ECO:0000313" key="8">
    <source>
        <dbReference type="EMBL" id="KMZ75753.1"/>
    </source>
</evidence>
<gene>
    <name evidence="8" type="ORF">ZOSMA_10G00210</name>
</gene>
<dbReference type="PANTHER" id="PTHR22950">
    <property type="entry name" value="AMINO ACID TRANSPORTER"/>
    <property type="match status" value="1"/>
</dbReference>
<evidence type="ECO:0000256" key="4">
    <source>
        <dbReference type="ARBA" id="ARBA00022989"/>
    </source>
</evidence>
<comment type="subcellular location">
    <subcellularLocation>
        <location evidence="1">Membrane</location>
        <topology evidence="1">Multi-pass membrane protein</topology>
    </subcellularLocation>
</comment>
<evidence type="ECO:0000256" key="1">
    <source>
        <dbReference type="ARBA" id="ARBA00004141"/>
    </source>
</evidence>
<feature type="transmembrane region" description="Helical" evidence="6">
    <location>
        <begin position="199"/>
        <end position="220"/>
    </location>
</feature>
<feature type="transmembrane region" description="Helical" evidence="6">
    <location>
        <begin position="276"/>
        <end position="300"/>
    </location>
</feature>
<evidence type="ECO:0000256" key="3">
    <source>
        <dbReference type="ARBA" id="ARBA00022970"/>
    </source>
</evidence>
<dbReference type="GO" id="GO:0015171">
    <property type="term" value="F:amino acid transmembrane transporter activity"/>
    <property type="evidence" value="ECO:0000318"/>
    <property type="project" value="GO_Central"/>
</dbReference>
<keyword evidence="3" id="KW-0813">Transport</keyword>
<keyword evidence="3" id="KW-0029">Amino-acid transport</keyword>
<evidence type="ECO:0000256" key="6">
    <source>
        <dbReference type="SAM" id="Phobius"/>
    </source>
</evidence>
<feature type="transmembrane region" description="Helical" evidence="6">
    <location>
        <begin position="312"/>
        <end position="334"/>
    </location>
</feature>